<dbReference type="InterPro" id="IPR056594">
    <property type="entry name" value="AT5G49610-like_b-prop"/>
</dbReference>
<dbReference type="PANTHER" id="PTHR33207">
    <property type="entry name" value="F-BOX DOMAIN CONTAINING PROTEIN-RELATED"/>
    <property type="match status" value="1"/>
</dbReference>
<proteinExistence type="predicted"/>
<dbReference type="Pfam" id="PF12937">
    <property type="entry name" value="F-box-like"/>
    <property type="match status" value="1"/>
</dbReference>
<feature type="domain" description="F-box" evidence="2">
    <location>
        <begin position="46"/>
        <end position="85"/>
    </location>
</feature>
<dbReference type="AlphaFoldDB" id="M8C768"/>
<evidence type="ECO:0000259" key="3">
    <source>
        <dbReference type="Pfam" id="PF23635"/>
    </source>
</evidence>
<evidence type="ECO:0008006" key="5">
    <source>
        <dbReference type="Google" id="ProtNLM"/>
    </source>
</evidence>
<dbReference type="InterPro" id="IPR001810">
    <property type="entry name" value="F-box_dom"/>
</dbReference>
<feature type="compositionally biased region" description="Low complexity" evidence="1">
    <location>
        <begin position="1"/>
        <end position="14"/>
    </location>
</feature>
<feature type="region of interest" description="Disordered" evidence="1">
    <location>
        <begin position="1"/>
        <end position="28"/>
    </location>
</feature>
<accession>M8C768</accession>
<protein>
    <recommendedName>
        <fullName evidence="5">F-box domain-containing protein</fullName>
    </recommendedName>
</protein>
<dbReference type="InterPro" id="IPR036047">
    <property type="entry name" value="F-box-like_dom_sf"/>
</dbReference>
<feature type="domain" description="F-box protein AT5G49610-like beta-propeller" evidence="3">
    <location>
        <begin position="137"/>
        <end position="350"/>
    </location>
</feature>
<dbReference type="EnsemblPlants" id="EMT30109">
    <property type="protein sequence ID" value="EMT30109"/>
    <property type="gene ID" value="F775_10942"/>
</dbReference>
<evidence type="ECO:0000313" key="4">
    <source>
        <dbReference type="EnsemblPlants" id="EMT30109"/>
    </source>
</evidence>
<reference evidence="4" key="1">
    <citation type="submission" date="2015-06" db="UniProtKB">
        <authorList>
            <consortium name="EnsemblPlants"/>
        </authorList>
    </citation>
    <scope>IDENTIFICATION</scope>
</reference>
<dbReference type="Gene3D" id="1.20.1280.50">
    <property type="match status" value="1"/>
</dbReference>
<dbReference type="Pfam" id="PF23635">
    <property type="entry name" value="Beta-prop_AT5G49610-like"/>
    <property type="match status" value="1"/>
</dbReference>
<evidence type="ECO:0000256" key="1">
    <source>
        <dbReference type="SAM" id="MobiDB-lite"/>
    </source>
</evidence>
<name>M8C768_AEGTA</name>
<organism evidence="4">
    <name type="scientific">Aegilops tauschii</name>
    <name type="common">Tausch's goatgrass</name>
    <name type="synonym">Aegilops squarrosa</name>
    <dbReference type="NCBI Taxonomy" id="37682"/>
    <lineage>
        <taxon>Eukaryota</taxon>
        <taxon>Viridiplantae</taxon>
        <taxon>Streptophyta</taxon>
        <taxon>Embryophyta</taxon>
        <taxon>Tracheophyta</taxon>
        <taxon>Spermatophyta</taxon>
        <taxon>Magnoliopsida</taxon>
        <taxon>Liliopsida</taxon>
        <taxon>Poales</taxon>
        <taxon>Poaceae</taxon>
        <taxon>BOP clade</taxon>
        <taxon>Pooideae</taxon>
        <taxon>Triticodae</taxon>
        <taxon>Triticeae</taxon>
        <taxon>Triticinae</taxon>
        <taxon>Aegilops</taxon>
    </lineage>
</organism>
<sequence length="412" mass="45213">MSSQLVLPLPAAPAAKPPSIPSTATTTTLPTAADGTTTISSLGQDQLLEIFLRLPSLPALVRAALTCRSWLDAIRSSRSFRSLFRALHLAPLIGIFLQIEGGTAPSFAPVRRSDPVVTAALRRGDFFLTSLPAGCWSIMDCRDGYILLSNMVSVAVVNPMTWAVDIIPMPEHAMEGTSSWFHLLSSEENPWSFRVVCVCAHVSRVRAAVFSSETEDWVIHPWTEIDGVIYLNDSGFTLVGGSFYRPLYGKGRVIRINTATMDVSSLYLPSQAKEGVPKVGGDTEDGKLCMVYATEDFLLLVWIRSGDGDGVESWVLQEIICLRAEMDQITTTPWQWEGQVEVVQVRRTEHEVEGSCSCLLKSSNSTKQKRKSSSLKETSPVGLAMDFNSVDVVRQPLSPLQPKSPDCRVHKK</sequence>
<dbReference type="SUPFAM" id="SSF81383">
    <property type="entry name" value="F-box domain"/>
    <property type="match status" value="1"/>
</dbReference>
<evidence type="ECO:0000259" key="2">
    <source>
        <dbReference type="Pfam" id="PF12937"/>
    </source>
</evidence>